<dbReference type="EMBL" id="UOEM01000097">
    <property type="protein sequence ID" value="VAW16457.1"/>
    <property type="molecule type" value="Genomic_DNA"/>
</dbReference>
<name>A0A3B0TSQ1_9ZZZZ</name>
<proteinExistence type="predicted"/>
<sequence>MNNHIIEIVTFKLADGVSKADFLKTVPASSDFVKSRQGFICRRLSCGDDGTWFEHIEWETLAAAKAASEAFMKEESLKPMMQAINGAEAKVRHNTLVVSVG</sequence>
<evidence type="ECO:0000313" key="1">
    <source>
        <dbReference type="EMBL" id="VAW16457.1"/>
    </source>
</evidence>
<dbReference type="AlphaFoldDB" id="A0A3B0TSQ1"/>
<protein>
    <recommendedName>
        <fullName evidence="2">ABM domain-containing protein</fullName>
    </recommendedName>
</protein>
<dbReference type="Gene3D" id="3.30.70.100">
    <property type="match status" value="1"/>
</dbReference>
<evidence type="ECO:0008006" key="2">
    <source>
        <dbReference type="Google" id="ProtNLM"/>
    </source>
</evidence>
<dbReference type="InterPro" id="IPR011008">
    <property type="entry name" value="Dimeric_a/b-barrel"/>
</dbReference>
<gene>
    <name evidence="1" type="ORF">MNBD_ALPHA09-227</name>
</gene>
<reference evidence="1" key="1">
    <citation type="submission" date="2018-06" db="EMBL/GenBank/DDBJ databases">
        <authorList>
            <person name="Zhirakovskaya E."/>
        </authorList>
    </citation>
    <scope>NUCLEOTIDE SEQUENCE</scope>
</reference>
<accession>A0A3B0TSQ1</accession>
<dbReference type="SUPFAM" id="SSF54909">
    <property type="entry name" value="Dimeric alpha+beta barrel"/>
    <property type="match status" value="1"/>
</dbReference>
<organism evidence="1">
    <name type="scientific">hydrothermal vent metagenome</name>
    <dbReference type="NCBI Taxonomy" id="652676"/>
    <lineage>
        <taxon>unclassified sequences</taxon>
        <taxon>metagenomes</taxon>
        <taxon>ecological metagenomes</taxon>
    </lineage>
</organism>